<evidence type="ECO:0000313" key="11">
    <source>
        <dbReference type="EMBL" id="KAK4106797.1"/>
    </source>
</evidence>
<accession>A0AAN6T7H1</accession>
<dbReference type="Proteomes" id="UP001305647">
    <property type="component" value="Unassembled WGS sequence"/>
</dbReference>
<name>A0AAN6T7H1_9PEZI</name>
<evidence type="ECO:0000256" key="9">
    <source>
        <dbReference type="ARBA" id="ARBA00023136"/>
    </source>
</evidence>
<dbReference type="AlphaFoldDB" id="A0AAN6T7H1"/>
<keyword evidence="5" id="KW-0808">Transferase</keyword>
<dbReference type="EMBL" id="MU863624">
    <property type="protein sequence ID" value="KAK4106797.1"/>
    <property type="molecule type" value="Genomic_DNA"/>
</dbReference>
<dbReference type="InterPro" id="IPR007269">
    <property type="entry name" value="ICMT_MeTrfase"/>
</dbReference>
<dbReference type="InterPro" id="IPR025770">
    <property type="entry name" value="PPMT_MeTrfase"/>
</dbReference>
<keyword evidence="7 10" id="KW-0812">Transmembrane</keyword>
<evidence type="ECO:0000256" key="3">
    <source>
        <dbReference type="ARBA" id="ARBA00012151"/>
    </source>
</evidence>
<keyword evidence="12" id="KW-1185">Reference proteome</keyword>
<feature type="transmembrane region" description="Helical" evidence="10">
    <location>
        <begin position="138"/>
        <end position="158"/>
    </location>
</feature>
<dbReference type="PROSITE" id="PS51564">
    <property type="entry name" value="SAM_ICMT"/>
    <property type="match status" value="1"/>
</dbReference>
<feature type="transmembrane region" description="Helical" evidence="10">
    <location>
        <begin position="36"/>
        <end position="61"/>
    </location>
</feature>
<dbReference type="GO" id="GO:0004671">
    <property type="term" value="F:protein C-terminal S-isoprenylcysteine carboxyl O-methyltransferase activity"/>
    <property type="evidence" value="ECO:0007669"/>
    <property type="project" value="UniProtKB-EC"/>
</dbReference>
<protein>
    <recommendedName>
        <fullName evidence="3 10">Protein-S-isoprenylcysteine O-methyltransferase</fullName>
        <ecNumber evidence="3 10">2.1.1.100</ecNumber>
    </recommendedName>
</protein>
<feature type="transmembrane region" description="Helical" evidence="10">
    <location>
        <begin position="197"/>
        <end position="222"/>
    </location>
</feature>
<dbReference type="Pfam" id="PF04140">
    <property type="entry name" value="ICMT"/>
    <property type="match status" value="1"/>
</dbReference>
<dbReference type="EC" id="2.1.1.100" evidence="3 10"/>
<evidence type="ECO:0000256" key="1">
    <source>
        <dbReference type="ARBA" id="ARBA00004141"/>
    </source>
</evidence>
<sequence length="259" mass="28982">MEDTPRRRPWSPDIWSTGKEDITAYLPHQPKSLSGIALRSFCLGITFALGLAGTLAVLLATGSPLWRLPFLLTALSLFHFLEFWTTAAYNTRAAEVSSFLLTSNHPGWAIANAAALLECLLTNLLWPGARWLPLLPAPYWTASALAAAALGQAVRSVAMVHAGRSFNHTVQYRRRSGHVLVTTGVYAWVRHPSYVGFFWWALAVQAVMGNVLGFAAFAWVLWRFFAGRIRREEDALVSFFGREYDEYRRRVPAGIPFVR</sequence>
<proteinExistence type="inferred from homology"/>
<evidence type="ECO:0000256" key="8">
    <source>
        <dbReference type="ARBA" id="ARBA00022989"/>
    </source>
</evidence>
<reference evidence="11" key="2">
    <citation type="submission" date="2023-05" db="EMBL/GenBank/DDBJ databases">
        <authorList>
            <consortium name="Lawrence Berkeley National Laboratory"/>
            <person name="Steindorff A."/>
            <person name="Hensen N."/>
            <person name="Bonometti L."/>
            <person name="Westerberg I."/>
            <person name="Brannstrom I.O."/>
            <person name="Guillou S."/>
            <person name="Cros-Aarteil S."/>
            <person name="Calhoun S."/>
            <person name="Haridas S."/>
            <person name="Kuo A."/>
            <person name="Mondo S."/>
            <person name="Pangilinan J."/>
            <person name="Riley R."/>
            <person name="Labutti K."/>
            <person name="Andreopoulos B."/>
            <person name="Lipzen A."/>
            <person name="Chen C."/>
            <person name="Yanf M."/>
            <person name="Daum C."/>
            <person name="Ng V."/>
            <person name="Clum A."/>
            <person name="Ohm R."/>
            <person name="Martin F."/>
            <person name="Silar P."/>
            <person name="Natvig D."/>
            <person name="Lalanne C."/>
            <person name="Gautier V."/>
            <person name="Ament-Velasquez S.L."/>
            <person name="Kruys A."/>
            <person name="Hutchinson M.I."/>
            <person name="Powell A.J."/>
            <person name="Barry K."/>
            <person name="Miller A.N."/>
            <person name="Grigoriev I.V."/>
            <person name="Debuchy R."/>
            <person name="Gladieux P."/>
            <person name="Thoren M.H."/>
            <person name="Johannesson H."/>
        </authorList>
    </citation>
    <scope>NUCLEOTIDE SEQUENCE</scope>
    <source>
        <strain evidence="11">CBS 757.83</strain>
    </source>
</reference>
<gene>
    <name evidence="11" type="ORF">N658DRAFT_413988</name>
</gene>
<dbReference type="GO" id="GO:0005789">
    <property type="term" value="C:endoplasmic reticulum membrane"/>
    <property type="evidence" value="ECO:0007669"/>
    <property type="project" value="UniProtKB-SubCell"/>
</dbReference>
<organism evidence="11 12">
    <name type="scientific">Parathielavia hyrcaniae</name>
    <dbReference type="NCBI Taxonomy" id="113614"/>
    <lineage>
        <taxon>Eukaryota</taxon>
        <taxon>Fungi</taxon>
        <taxon>Dikarya</taxon>
        <taxon>Ascomycota</taxon>
        <taxon>Pezizomycotina</taxon>
        <taxon>Sordariomycetes</taxon>
        <taxon>Sordariomycetidae</taxon>
        <taxon>Sordariales</taxon>
        <taxon>Chaetomiaceae</taxon>
        <taxon>Parathielavia</taxon>
    </lineage>
</organism>
<keyword evidence="4 10" id="KW-0489">Methyltransferase</keyword>
<evidence type="ECO:0000256" key="5">
    <source>
        <dbReference type="ARBA" id="ARBA00022679"/>
    </source>
</evidence>
<keyword evidence="9 10" id="KW-0472">Membrane</keyword>
<dbReference type="PANTHER" id="PTHR12714">
    <property type="entry name" value="PROTEIN-S ISOPRENYLCYSTEINE O-METHYLTRANSFERASE"/>
    <property type="match status" value="1"/>
</dbReference>
<evidence type="ECO:0000256" key="4">
    <source>
        <dbReference type="ARBA" id="ARBA00022603"/>
    </source>
</evidence>
<comment type="caution">
    <text evidence="11">The sequence shown here is derived from an EMBL/GenBank/DDBJ whole genome shotgun (WGS) entry which is preliminary data.</text>
</comment>
<keyword evidence="6 10" id="KW-0949">S-adenosyl-L-methionine</keyword>
<reference evidence="11" key="1">
    <citation type="journal article" date="2023" name="Mol. Phylogenet. Evol.">
        <title>Genome-scale phylogeny and comparative genomics of the fungal order Sordariales.</title>
        <authorList>
            <person name="Hensen N."/>
            <person name="Bonometti L."/>
            <person name="Westerberg I."/>
            <person name="Brannstrom I.O."/>
            <person name="Guillou S."/>
            <person name="Cros-Aarteil S."/>
            <person name="Calhoun S."/>
            <person name="Haridas S."/>
            <person name="Kuo A."/>
            <person name="Mondo S."/>
            <person name="Pangilinan J."/>
            <person name="Riley R."/>
            <person name="LaButti K."/>
            <person name="Andreopoulos B."/>
            <person name="Lipzen A."/>
            <person name="Chen C."/>
            <person name="Yan M."/>
            <person name="Daum C."/>
            <person name="Ng V."/>
            <person name="Clum A."/>
            <person name="Steindorff A."/>
            <person name="Ohm R.A."/>
            <person name="Martin F."/>
            <person name="Silar P."/>
            <person name="Natvig D.O."/>
            <person name="Lalanne C."/>
            <person name="Gautier V."/>
            <person name="Ament-Velasquez S.L."/>
            <person name="Kruys A."/>
            <person name="Hutchinson M.I."/>
            <person name="Powell A.J."/>
            <person name="Barry K."/>
            <person name="Miller A.N."/>
            <person name="Grigoriev I.V."/>
            <person name="Debuchy R."/>
            <person name="Gladieux P."/>
            <person name="Hiltunen Thoren M."/>
            <person name="Johannesson H."/>
        </authorList>
    </citation>
    <scope>NUCLEOTIDE SEQUENCE</scope>
    <source>
        <strain evidence="11">CBS 757.83</strain>
    </source>
</reference>
<feature type="transmembrane region" description="Helical" evidence="10">
    <location>
        <begin position="68"/>
        <end position="87"/>
    </location>
</feature>
<dbReference type="GO" id="GO:0032259">
    <property type="term" value="P:methylation"/>
    <property type="evidence" value="ECO:0007669"/>
    <property type="project" value="UniProtKB-KW"/>
</dbReference>
<evidence type="ECO:0000256" key="6">
    <source>
        <dbReference type="ARBA" id="ARBA00022691"/>
    </source>
</evidence>
<evidence type="ECO:0000313" key="12">
    <source>
        <dbReference type="Proteomes" id="UP001305647"/>
    </source>
</evidence>
<evidence type="ECO:0000256" key="7">
    <source>
        <dbReference type="ARBA" id="ARBA00022692"/>
    </source>
</evidence>
<evidence type="ECO:0000256" key="10">
    <source>
        <dbReference type="RuleBase" id="RU362022"/>
    </source>
</evidence>
<dbReference type="PANTHER" id="PTHR12714:SF9">
    <property type="entry name" value="PROTEIN-S-ISOPRENYLCYSTEINE O-METHYLTRANSFERASE"/>
    <property type="match status" value="1"/>
</dbReference>
<evidence type="ECO:0000256" key="2">
    <source>
        <dbReference type="ARBA" id="ARBA00009140"/>
    </source>
</evidence>
<keyword evidence="8 10" id="KW-1133">Transmembrane helix</keyword>
<comment type="similarity">
    <text evidence="2 10">Belongs to the class VI-like SAM-binding methyltransferase superfamily. Isoprenylcysteine carboxyl methyltransferase family.</text>
</comment>
<comment type="subcellular location">
    <subcellularLocation>
        <location evidence="10">Endoplasmic reticulum membrane</location>
        <topology evidence="10">Multi-pass membrane protein</topology>
    </subcellularLocation>
    <subcellularLocation>
        <location evidence="1">Membrane</location>
        <topology evidence="1">Multi-pass membrane protein</topology>
    </subcellularLocation>
</comment>
<comment type="catalytic activity">
    <reaction evidence="10">
        <text>[protein]-C-terminal S-[(2E,6E)-farnesyl]-L-cysteine + S-adenosyl-L-methionine = [protein]-C-terminal S-[(2E,6E)-farnesyl]-L-cysteine methyl ester + S-adenosyl-L-homocysteine</text>
        <dbReference type="Rhea" id="RHEA:21672"/>
        <dbReference type="Rhea" id="RHEA-COMP:12125"/>
        <dbReference type="Rhea" id="RHEA-COMP:12126"/>
        <dbReference type="ChEBI" id="CHEBI:57856"/>
        <dbReference type="ChEBI" id="CHEBI:59789"/>
        <dbReference type="ChEBI" id="CHEBI:90510"/>
        <dbReference type="ChEBI" id="CHEBI:90511"/>
        <dbReference type="EC" id="2.1.1.100"/>
    </reaction>
</comment>
<feature type="transmembrane region" description="Helical" evidence="10">
    <location>
        <begin position="107"/>
        <end position="126"/>
    </location>
</feature>
<dbReference type="Gene3D" id="1.20.120.1630">
    <property type="match status" value="1"/>
</dbReference>
<keyword evidence="10" id="KW-0256">Endoplasmic reticulum</keyword>